<dbReference type="Proteomes" id="UP000249661">
    <property type="component" value="Unassembled WGS sequence"/>
</dbReference>
<evidence type="ECO:0000313" key="2">
    <source>
        <dbReference type="Proteomes" id="UP000249661"/>
    </source>
</evidence>
<organism evidence="1 2">
    <name type="scientific">Aspergillus aculeatinus CBS 121060</name>
    <dbReference type="NCBI Taxonomy" id="1448322"/>
    <lineage>
        <taxon>Eukaryota</taxon>
        <taxon>Fungi</taxon>
        <taxon>Dikarya</taxon>
        <taxon>Ascomycota</taxon>
        <taxon>Pezizomycotina</taxon>
        <taxon>Eurotiomycetes</taxon>
        <taxon>Eurotiomycetidae</taxon>
        <taxon>Eurotiales</taxon>
        <taxon>Aspergillaceae</taxon>
        <taxon>Aspergillus</taxon>
        <taxon>Aspergillus subgen. Circumdati</taxon>
    </lineage>
</organism>
<accession>A0ACD1H4I9</accession>
<name>A0ACD1H4I9_9EURO</name>
<protein>
    <submittedName>
        <fullName evidence="1">NAD(P)-binding protein</fullName>
    </submittedName>
</protein>
<sequence>MIQNKALIFKEPPEALPEKGKHLDLRIGEFHPDAEPPQGGFTAQVLHASLDPYLRHCMVPAGAARDGFLPMAPGSVISNSCVARVLKSDTQNLACGDVVIGMAPIQEYIVVAAHEVAEFEKLDNPLGLDLKLFLGPMGFPGLTAYSALYEVAKPKAGQTIFISAALGAVGQVVGQIAKIENMRVIGSVGSDEKLRLLKDRIGFDDGFNYRRGNITEQLRKVAPEGIDIYFDNVGGEQLDAAIEAMNDFGRIAQCGYSSQYSVPHNQRYGLVNYPQIISKRVSWRGLLVIDENMGNAYQHEHRERMSKWIAAGTLTPIMYDINGIDNSVQGLIELFKGNNVGKAVVNFVSN</sequence>
<proteinExistence type="predicted"/>
<dbReference type="EMBL" id="KZ824967">
    <property type="protein sequence ID" value="RAH68331.1"/>
    <property type="molecule type" value="Genomic_DNA"/>
</dbReference>
<gene>
    <name evidence="1" type="ORF">BO66DRAFT_472785</name>
</gene>
<keyword evidence="2" id="KW-1185">Reference proteome</keyword>
<reference evidence="1" key="1">
    <citation type="submission" date="2018-02" db="EMBL/GenBank/DDBJ databases">
        <title>The genomes of Aspergillus section Nigri reveals drivers in fungal speciation.</title>
        <authorList>
            <consortium name="DOE Joint Genome Institute"/>
            <person name="Vesth T.C."/>
            <person name="Nybo J."/>
            <person name="Theobald S."/>
            <person name="Brandl J."/>
            <person name="Frisvad J.C."/>
            <person name="Nielsen K.F."/>
            <person name="Lyhne E.K."/>
            <person name="Kogle M.E."/>
            <person name="Kuo A."/>
            <person name="Riley R."/>
            <person name="Clum A."/>
            <person name="Nolan M."/>
            <person name="Lipzen A."/>
            <person name="Salamov A."/>
            <person name="Henrissat B."/>
            <person name="Wiebenga A."/>
            <person name="De vries R.P."/>
            <person name="Grigoriev I.V."/>
            <person name="Mortensen U.H."/>
            <person name="Andersen M.R."/>
            <person name="Baker S.E."/>
        </authorList>
    </citation>
    <scope>NUCLEOTIDE SEQUENCE</scope>
    <source>
        <strain evidence="1">CBS 121060</strain>
    </source>
</reference>
<evidence type="ECO:0000313" key="1">
    <source>
        <dbReference type="EMBL" id="RAH68331.1"/>
    </source>
</evidence>